<keyword evidence="1" id="KW-0732">Signal</keyword>
<feature type="chain" id="PRO_5038896891" description="Lytic transglycosylase domain-containing protein" evidence="1">
    <location>
        <begin position="29"/>
        <end position="159"/>
    </location>
</feature>
<name>A0A7K3SAH3_9ACTN</name>
<feature type="signal peptide" evidence="1">
    <location>
        <begin position="1"/>
        <end position="28"/>
    </location>
</feature>
<reference evidence="2 3" key="1">
    <citation type="submission" date="2020-01" db="EMBL/GenBank/DDBJ databases">
        <title>Insect and environment-associated Actinomycetes.</title>
        <authorList>
            <person name="Currrie C."/>
            <person name="Chevrette M."/>
            <person name="Carlson C."/>
            <person name="Stubbendieck R."/>
            <person name="Wendt-Pienkowski E."/>
        </authorList>
    </citation>
    <scope>NUCLEOTIDE SEQUENCE [LARGE SCALE GENOMIC DNA]</scope>
    <source>
        <strain evidence="2 3">SID7590</strain>
    </source>
</reference>
<comment type="caution">
    <text evidence="2">The sequence shown here is derived from an EMBL/GenBank/DDBJ whole genome shotgun (WGS) entry which is preliminary data.</text>
</comment>
<proteinExistence type="predicted"/>
<dbReference type="Proteomes" id="UP000469670">
    <property type="component" value="Unassembled WGS sequence"/>
</dbReference>
<accession>A0A7K3SAH3</accession>
<evidence type="ECO:0000256" key="1">
    <source>
        <dbReference type="SAM" id="SignalP"/>
    </source>
</evidence>
<evidence type="ECO:0000313" key="2">
    <source>
        <dbReference type="EMBL" id="NEC24534.1"/>
    </source>
</evidence>
<gene>
    <name evidence="2" type="ORF">G3I50_40745</name>
</gene>
<dbReference type="AlphaFoldDB" id="A0A7K3SAH3"/>
<protein>
    <recommendedName>
        <fullName evidence="4">Lytic transglycosylase domain-containing protein</fullName>
    </recommendedName>
</protein>
<sequence length="159" mass="16772">MKSNILRVSAVTAMAAVAFGVAAPAASAVEHHRTEARMAAAVEAEPVLGAAEAGALLATSEFRAELAPRAQADLRAVADGTATEAQQLSARASIASTLWKLIKKAGPGTVKAAKKAAGKYSTFRNWVNGLPWYNPIKLAWQAAGAEAQYQMWKFIHDQV</sequence>
<evidence type="ECO:0008006" key="4">
    <source>
        <dbReference type="Google" id="ProtNLM"/>
    </source>
</evidence>
<dbReference type="EMBL" id="JAAGMP010001825">
    <property type="protein sequence ID" value="NEC24534.1"/>
    <property type="molecule type" value="Genomic_DNA"/>
</dbReference>
<dbReference type="RefSeq" id="WP_164209256.1">
    <property type="nucleotide sequence ID" value="NZ_JAAGMP010001825.1"/>
</dbReference>
<organism evidence="2 3">
    <name type="scientific">Streptomyces parvus</name>
    <dbReference type="NCBI Taxonomy" id="66428"/>
    <lineage>
        <taxon>Bacteria</taxon>
        <taxon>Bacillati</taxon>
        <taxon>Actinomycetota</taxon>
        <taxon>Actinomycetes</taxon>
        <taxon>Kitasatosporales</taxon>
        <taxon>Streptomycetaceae</taxon>
        <taxon>Streptomyces</taxon>
    </lineage>
</organism>
<evidence type="ECO:0000313" key="3">
    <source>
        <dbReference type="Proteomes" id="UP000469670"/>
    </source>
</evidence>